<dbReference type="Proteomes" id="UP001240236">
    <property type="component" value="Unassembled WGS sequence"/>
</dbReference>
<evidence type="ECO:0000259" key="1">
    <source>
        <dbReference type="Pfam" id="PF00144"/>
    </source>
</evidence>
<gene>
    <name evidence="2" type="ORF">J2S42_007008</name>
</gene>
<name>A0AAE4B171_9ACTN</name>
<dbReference type="Gene3D" id="3.40.710.10">
    <property type="entry name" value="DD-peptidase/beta-lactamase superfamily"/>
    <property type="match status" value="1"/>
</dbReference>
<dbReference type="AlphaFoldDB" id="A0AAE4B171"/>
<comment type="caution">
    <text evidence="2">The sequence shown here is derived from an EMBL/GenBank/DDBJ whole genome shotgun (WGS) entry which is preliminary data.</text>
</comment>
<dbReference type="Pfam" id="PF00144">
    <property type="entry name" value="Beta-lactamase"/>
    <property type="match status" value="1"/>
</dbReference>
<accession>A0AAE4B171</accession>
<dbReference type="EMBL" id="JAUSUZ010000001">
    <property type="protein sequence ID" value="MDQ0370339.1"/>
    <property type="molecule type" value="Genomic_DNA"/>
</dbReference>
<dbReference type="PANTHER" id="PTHR43319">
    <property type="entry name" value="BETA-LACTAMASE-RELATED"/>
    <property type="match status" value="1"/>
</dbReference>
<dbReference type="RefSeq" id="WP_307246228.1">
    <property type="nucleotide sequence ID" value="NZ_JAUSUZ010000001.1"/>
</dbReference>
<sequence>MGFEKARELFAAGLAGGDEVGASFCVVRHGEVVLDLWGGHADRARTRPWERDTIVNVWSVTKTVAALTTLIVADEHGIAPEEKVTRFWPEFAAGGKRDITLAHVLSHSSGLSGWREPLATEDLYDWAKCTSLLAAQEPFWTPGTAPGYHAVTQGYLLGEIVRRITGDTIGTVLRQRVAADFHIGLAAGEDARVAELVPPETPPFSGGGLTEIQRNAAHNPPIPPEVTATRAWRAAEIPAGGGHGNARSIALALSTLTDPDREHLAVQALHEHSAGTDLVLGMPIRWGLGFALGGTFLPNPRTMCWGGSGGAFVAVDLDTRAVLAYAMNRMSGEITDMRGLLLALAAWESLDR</sequence>
<dbReference type="InterPro" id="IPR012338">
    <property type="entry name" value="Beta-lactam/transpept-like"/>
</dbReference>
<organism evidence="2 3">
    <name type="scientific">Catenuloplanes indicus</name>
    <dbReference type="NCBI Taxonomy" id="137267"/>
    <lineage>
        <taxon>Bacteria</taxon>
        <taxon>Bacillati</taxon>
        <taxon>Actinomycetota</taxon>
        <taxon>Actinomycetes</taxon>
        <taxon>Micromonosporales</taxon>
        <taxon>Micromonosporaceae</taxon>
        <taxon>Catenuloplanes</taxon>
    </lineage>
</organism>
<keyword evidence="3" id="KW-1185">Reference proteome</keyword>
<dbReference type="PANTHER" id="PTHR43319:SF3">
    <property type="entry name" value="BETA-LACTAMASE-RELATED DOMAIN-CONTAINING PROTEIN"/>
    <property type="match status" value="1"/>
</dbReference>
<dbReference type="InterPro" id="IPR001466">
    <property type="entry name" value="Beta-lactam-related"/>
</dbReference>
<dbReference type="SUPFAM" id="SSF56601">
    <property type="entry name" value="beta-lactamase/transpeptidase-like"/>
    <property type="match status" value="1"/>
</dbReference>
<protein>
    <submittedName>
        <fullName evidence="2">CubicO group peptidase (Beta-lactamase class C family)</fullName>
    </submittedName>
</protein>
<evidence type="ECO:0000313" key="2">
    <source>
        <dbReference type="EMBL" id="MDQ0370339.1"/>
    </source>
</evidence>
<proteinExistence type="predicted"/>
<feature type="domain" description="Beta-lactamase-related" evidence="1">
    <location>
        <begin position="7"/>
        <end position="336"/>
    </location>
</feature>
<dbReference type="InterPro" id="IPR052907">
    <property type="entry name" value="Beta-lactamase/esterase"/>
</dbReference>
<evidence type="ECO:0000313" key="3">
    <source>
        <dbReference type="Proteomes" id="UP001240236"/>
    </source>
</evidence>
<reference evidence="2 3" key="1">
    <citation type="submission" date="2023-07" db="EMBL/GenBank/DDBJ databases">
        <title>Sequencing the genomes of 1000 actinobacteria strains.</title>
        <authorList>
            <person name="Klenk H.-P."/>
        </authorList>
    </citation>
    <scope>NUCLEOTIDE SEQUENCE [LARGE SCALE GENOMIC DNA]</scope>
    <source>
        <strain evidence="2 3">DSM 44709</strain>
    </source>
</reference>